<organism evidence="7 8">
    <name type="scientific">Vibrio ishigakensis</name>
    <dbReference type="NCBI Taxonomy" id="1481914"/>
    <lineage>
        <taxon>Bacteria</taxon>
        <taxon>Pseudomonadati</taxon>
        <taxon>Pseudomonadota</taxon>
        <taxon>Gammaproteobacteria</taxon>
        <taxon>Vibrionales</taxon>
        <taxon>Vibrionaceae</taxon>
        <taxon>Vibrio</taxon>
    </lineage>
</organism>
<evidence type="ECO:0000256" key="1">
    <source>
        <dbReference type="ARBA" id="ARBA00009437"/>
    </source>
</evidence>
<dbReference type="InterPro" id="IPR036390">
    <property type="entry name" value="WH_DNA-bd_sf"/>
</dbReference>
<gene>
    <name evidence="7" type="ORF">JCM19231_5058</name>
</gene>
<evidence type="ECO:0000256" key="2">
    <source>
        <dbReference type="ARBA" id="ARBA00023015"/>
    </source>
</evidence>
<keyword evidence="8" id="KW-1185">Reference proteome</keyword>
<evidence type="ECO:0000313" key="7">
    <source>
        <dbReference type="EMBL" id="GAM55911.1"/>
    </source>
</evidence>
<evidence type="ECO:0000259" key="6">
    <source>
        <dbReference type="PROSITE" id="PS50931"/>
    </source>
</evidence>
<reference evidence="7 8" key="1">
    <citation type="submission" date="2015-01" db="EMBL/GenBank/DDBJ databases">
        <title>Vibrio sp. C1 JCM 19231 whole genome shotgun sequence.</title>
        <authorList>
            <person name="Sawabe T."/>
            <person name="Meirelles P."/>
            <person name="Feng G."/>
            <person name="Sayaka M."/>
            <person name="Hattori M."/>
            <person name="Ohkuma M."/>
        </authorList>
    </citation>
    <scope>NUCLEOTIDE SEQUENCE [LARGE SCALE GENOMIC DNA]</scope>
    <source>
        <strain evidence="8">JCM 19231</strain>
    </source>
</reference>
<name>A0A0B8NPN7_9VIBR</name>
<dbReference type="InterPro" id="IPR005119">
    <property type="entry name" value="LysR_subst-bd"/>
</dbReference>
<dbReference type="Pfam" id="PF03466">
    <property type="entry name" value="LysR_substrate"/>
    <property type="match status" value="1"/>
</dbReference>
<dbReference type="EMBL" id="BBRZ01000020">
    <property type="protein sequence ID" value="GAM55911.1"/>
    <property type="molecule type" value="Genomic_DNA"/>
</dbReference>
<keyword evidence="4" id="KW-0010">Activator</keyword>
<keyword evidence="3" id="KW-0238">DNA-binding</keyword>
<dbReference type="PANTHER" id="PTHR30346">
    <property type="entry name" value="TRANSCRIPTIONAL DUAL REGULATOR HCAR-RELATED"/>
    <property type="match status" value="1"/>
</dbReference>
<keyword evidence="2" id="KW-0805">Transcription regulation</keyword>
<keyword evidence="5" id="KW-0804">Transcription</keyword>
<evidence type="ECO:0000256" key="5">
    <source>
        <dbReference type="ARBA" id="ARBA00023163"/>
    </source>
</evidence>
<accession>A0A0B8NPN7</accession>
<dbReference type="GO" id="GO:0003677">
    <property type="term" value="F:DNA binding"/>
    <property type="evidence" value="ECO:0007669"/>
    <property type="project" value="UniProtKB-KW"/>
</dbReference>
<feature type="domain" description="HTH lysR-type" evidence="6">
    <location>
        <begin position="8"/>
        <end position="34"/>
    </location>
</feature>
<reference evidence="7 8" key="2">
    <citation type="submission" date="2015-01" db="EMBL/GenBank/DDBJ databases">
        <authorList>
            <consortium name="NBRP consortium"/>
            <person name="Sawabe T."/>
            <person name="Meirelles P."/>
            <person name="Feng G."/>
            <person name="Sayaka M."/>
            <person name="Hattori M."/>
            <person name="Ohkuma M."/>
        </authorList>
    </citation>
    <scope>NUCLEOTIDE SEQUENCE [LARGE SCALE GENOMIC DNA]</scope>
    <source>
        <strain evidence="8">JCM 19231</strain>
    </source>
</reference>
<evidence type="ECO:0000313" key="8">
    <source>
        <dbReference type="Proteomes" id="UP000031671"/>
    </source>
</evidence>
<dbReference type="InterPro" id="IPR036388">
    <property type="entry name" value="WH-like_DNA-bd_sf"/>
</dbReference>
<dbReference type="Proteomes" id="UP000031671">
    <property type="component" value="Unassembled WGS sequence"/>
</dbReference>
<proteinExistence type="inferred from homology"/>
<sequence>MPCQTINLSTGISELEKQLGIKIFERDNKKVLITPLGREVLDKASIIMSQLDELVRLDNSKGKPFCFPLSVGMIPTIAPYLLPKLLPVLKQEYPDSNIDIVEEQSHVLVEMVHSGR</sequence>
<dbReference type="GO" id="GO:0003700">
    <property type="term" value="F:DNA-binding transcription factor activity"/>
    <property type="evidence" value="ECO:0007669"/>
    <property type="project" value="InterPro"/>
</dbReference>
<dbReference type="GO" id="GO:0032993">
    <property type="term" value="C:protein-DNA complex"/>
    <property type="evidence" value="ECO:0007669"/>
    <property type="project" value="TreeGrafter"/>
</dbReference>
<dbReference type="PANTHER" id="PTHR30346:SF26">
    <property type="entry name" value="HYDROGEN PEROXIDE-INDUCIBLE GENES ACTIVATOR"/>
    <property type="match status" value="1"/>
</dbReference>
<evidence type="ECO:0000256" key="4">
    <source>
        <dbReference type="ARBA" id="ARBA00023159"/>
    </source>
</evidence>
<dbReference type="Gene3D" id="3.40.190.10">
    <property type="entry name" value="Periplasmic binding protein-like II"/>
    <property type="match status" value="1"/>
</dbReference>
<dbReference type="SUPFAM" id="SSF46785">
    <property type="entry name" value="Winged helix' DNA-binding domain"/>
    <property type="match status" value="1"/>
</dbReference>
<comment type="caution">
    <text evidence="7">The sequence shown here is derived from an EMBL/GenBank/DDBJ whole genome shotgun (WGS) entry which is preliminary data.</text>
</comment>
<protein>
    <submittedName>
        <fullName evidence="7">Hydrogen peroxide-inducible genes activator</fullName>
    </submittedName>
</protein>
<comment type="similarity">
    <text evidence="1">Belongs to the LysR transcriptional regulatory family.</text>
</comment>
<dbReference type="PROSITE" id="PS50931">
    <property type="entry name" value="HTH_LYSR"/>
    <property type="match status" value="1"/>
</dbReference>
<dbReference type="Gene3D" id="1.10.10.10">
    <property type="entry name" value="Winged helix-like DNA-binding domain superfamily/Winged helix DNA-binding domain"/>
    <property type="match status" value="1"/>
</dbReference>
<evidence type="ECO:0000256" key="3">
    <source>
        <dbReference type="ARBA" id="ARBA00023125"/>
    </source>
</evidence>
<dbReference type="AlphaFoldDB" id="A0A0B8NPN7"/>
<dbReference type="InterPro" id="IPR000847">
    <property type="entry name" value="LysR_HTH_N"/>
</dbReference>